<proteinExistence type="inferred from homology"/>
<reference evidence="5 6" key="1">
    <citation type="journal article" date="2019" name="Int. J. Syst. Evol. Microbiol.">
        <title>The Global Catalogue of Microorganisms (GCM) 10K type strain sequencing project: providing services to taxonomists for standard genome sequencing and annotation.</title>
        <authorList>
            <consortium name="The Broad Institute Genomics Platform"/>
            <consortium name="The Broad Institute Genome Sequencing Center for Infectious Disease"/>
            <person name="Wu L."/>
            <person name="Ma J."/>
        </authorList>
    </citation>
    <scope>NUCLEOTIDE SEQUENCE [LARGE SCALE GENOMIC DNA]</scope>
    <source>
        <strain evidence="5 6">JCM 14545</strain>
    </source>
</reference>
<evidence type="ECO:0000313" key="5">
    <source>
        <dbReference type="EMBL" id="GAA1959909.1"/>
    </source>
</evidence>
<protein>
    <submittedName>
        <fullName evidence="5">NUDIX domain-containing protein</fullName>
    </submittedName>
</protein>
<dbReference type="Proteomes" id="UP001501116">
    <property type="component" value="Unassembled WGS sequence"/>
</dbReference>
<comment type="similarity">
    <text evidence="1 3">Belongs to the Nudix hydrolase family.</text>
</comment>
<dbReference type="RefSeq" id="WP_344418652.1">
    <property type="nucleotide sequence ID" value="NZ_BAAANN010000012.1"/>
</dbReference>
<dbReference type="InterPro" id="IPR020084">
    <property type="entry name" value="NUDIX_hydrolase_CS"/>
</dbReference>
<keyword evidence="6" id="KW-1185">Reference proteome</keyword>
<evidence type="ECO:0000256" key="2">
    <source>
        <dbReference type="ARBA" id="ARBA00022801"/>
    </source>
</evidence>
<dbReference type="PRINTS" id="PR00502">
    <property type="entry name" value="NUDIXFAMILY"/>
</dbReference>
<organism evidence="5 6">
    <name type="scientific">Amycolatopsis minnesotensis</name>
    <dbReference type="NCBI Taxonomy" id="337894"/>
    <lineage>
        <taxon>Bacteria</taxon>
        <taxon>Bacillati</taxon>
        <taxon>Actinomycetota</taxon>
        <taxon>Actinomycetes</taxon>
        <taxon>Pseudonocardiales</taxon>
        <taxon>Pseudonocardiaceae</taxon>
        <taxon>Amycolatopsis</taxon>
    </lineage>
</organism>
<dbReference type="PANTHER" id="PTHR21340">
    <property type="entry name" value="DIADENOSINE 5,5-P1,P4-TETRAPHOSPHATE PYROPHOSPHOHYDROLASE MUTT"/>
    <property type="match status" value="1"/>
</dbReference>
<dbReference type="PROSITE" id="PS51462">
    <property type="entry name" value="NUDIX"/>
    <property type="match status" value="1"/>
</dbReference>
<dbReference type="InterPro" id="IPR020476">
    <property type="entry name" value="Nudix_hydrolase"/>
</dbReference>
<dbReference type="Gene3D" id="3.90.79.10">
    <property type="entry name" value="Nucleoside Triphosphate Pyrophosphohydrolase"/>
    <property type="match status" value="1"/>
</dbReference>
<keyword evidence="2 3" id="KW-0378">Hydrolase</keyword>
<evidence type="ECO:0000259" key="4">
    <source>
        <dbReference type="PROSITE" id="PS51462"/>
    </source>
</evidence>
<comment type="caution">
    <text evidence="5">The sequence shown here is derived from an EMBL/GenBank/DDBJ whole genome shotgun (WGS) entry which is preliminary data.</text>
</comment>
<sequence length="154" mass="16497">MAGKHSAGILVYRTVAGETEVLIGHMGGPFWAKKDDAAWSIPKGECEPGEAPEEAARREFAEELGLPAPEGDYAELGTVRQSGKQVTVWAVEGDLDPAKVVPGTFALEWPPRSGKTQEFPELDRVAWVDLATAGEKLVKGQRAFLERLGGLLGA</sequence>
<evidence type="ECO:0000256" key="3">
    <source>
        <dbReference type="RuleBase" id="RU003476"/>
    </source>
</evidence>
<feature type="domain" description="Nudix hydrolase" evidence="4">
    <location>
        <begin position="2"/>
        <end position="150"/>
    </location>
</feature>
<dbReference type="CDD" id="cd04662">
    <property type="entry name" value="NUDIX_Hydrolase"/>
    <property type="match status" value="1"/>
</dbReference>
<name>A0ABN2QXK0_9PSEU</name>
<evidence type="ECO:0000313" key="6">
    <source>
        <dbReference type="Proteomes" id="UP001501116"/>
    </source>
</evidence>
<gene>
    <name evidence="5" type="ORF">GCM10009754_33020</name>
</gene>
<dbReference type="InterPro" id="IPR051325">
    <property type="entry name" value="Nudix_hydrolase_domain"/>
</dbReference>
<dbReference type="InterPro" id="IPR000086">
    <property type="entry name" value="NUDIX_hydrolase_dom"/>
</dbReference>
<evidence type="ECO:0000256" key="1">
    <source>
        <dbReference type="ARBA" id="ARBA00005582"/>
    </source>
</evidence>
<dbReference type="InterPro" id="IPR015797">
    <property type="entry name" value="NUDIX_hydrolase-like_dom_sf"/>
</dbReference>
<dbReference type="EMBL" id="BAAANN010000012">
    <property type="protein sequence ID" value="GAA1959909.1"/>
    <property type="molecule type" value="Genomic_DNA"/>
</dbReference>
<dbReference type="Pfam" id="PF00293">
    <property type="entry name" value="NUDIX"/>
    <property type="match status" value="1"/>
</dbReference>
<accession>A0ABN2QXK0</accession>
<dbReference type="PANTHER" id="PTHR21340:SF7">
    <property type="entry name" value="NUDIX HYDROLASE DOMAIN-CONTAINING PROTEIN"/>
    <property type="match status" value="1"/>
</dbReference>
<dbReference type="PROSITE" id="PS00893">
    <property type="entry name" value="NUDIX_BOX"/>
    <property type="match status" value="1"/>
</dbReference>
<dbReference type="SUPFAM" id="SSF55811">
    <property type="entry name" value="Nudix"/>
    <property type="match status" value="1"/>
</dbReference>